<feature type="transmembrane region" description="Helical" evidence="7">
    <location>
        <begin position="627"/>
        <end position="651"/>
    </location>
</feature>
<dbReference type="OrthoDB" id="10260443at2759"/>
<feature type="transmembrane region" description="Helical" evidence="7">
    <location>
        <begin position="544"/>
        <end position="567"/>
    </location>
</feature>
<dbReference type="CDD" id="cd01115">
    <property type="entry name" value="SLC13_permease"/>
    <property type="match status" value="1"/>
</dbReference>
<evidence type="ECO:0000313" key="9">
    <source>
        <dbReference type="EMBL" id="EPS94513.1"/>
    </source>
</evidence>
<feature type="compositionally biased region" description="Acidic residues" evidence="6">
    <location>
        <begin position="121"/>
        <end position="137"/>
    </location>
</feature>
<dbReference type="GO" id="GO:0005315">
    <property type="term" value="F:phosphate transmembrane transporter activity"/>
    <property type="evidence" value="ECO:0007669"/>
    <property type="project" value="TreeGrafter"/>
</dbReference>
<dbReference type="HOGENOM" id="CLU_005170_8_0_1"/>
<protein>
    <recommendedName>
        <fullName evidence="8">SPX domain-containing protein</fullName>
    </recommendedName>
</protein>
<gene>
    <name evidence="9" type="ORF">FOMPIDRAFT_1055011</name>
</gene>
<organism evidence="9 10">
    <name type="scientific">Fomitopsis schrenkii</name>
    <name type="common">Brown rot fungus</name>
    <dbReference type="NCBI Taxonomy" id="2126942"/>
    <lineage>
        <taxon>Eukaryota</taxon>
        <taxon>Fungi</taxon>
        <taxon>Dikarya</taxon>
        <taxon>Basidiomycota</taxon>
        <taxon>Agaricomycotina</taxon>
        <taxon>Agaricomycetes</taxon>
        <taxon>Polyporales</taxon>
        <taxon>Fomitopsis</taxon>
    </lineage>
</organism>
<dbReference type="EMBL" id="KE504230">
    <property type="protein sequence ID" value="EPS94513.1"/>
    <property type="molecule type" value="Genomic_DNA"/>
</dbReference>
<dbReference type="eggNOG" id="KOG1281">
    <property type="taxonomic scope" value="Eukaryota"/>
</dbReference>
<dbReference type="FunCoup" id="S8DTG6">
    <property type="interactions" value="154"/>
</dbReference>
<dbReference type="GO" id="GO:0005886">
    <property type="term" value="C:plasma membrane"/>
    <property type="evidence" value="ECO:0007669"/>
    <property type="project" value="TreeGrafter"/>
</dbReference>
<keyword evidence="2" id="KW-0813">Transport</keyword>
<feature type="transmembrane region" description="Helical" evidence="7">
    <location>
        <begin position="422"/>
        <end position="440"/>
    </location>
</feature>
<evidence type="ECO:0000313" key="10">
    <source>
        <dbReference type="Proteomes" id="UP000015241"/>
    </source>
</evidence>
<evidence type="ECO:0000256" key="4">
    <source>
        <dbReference type="ARBA" id="ARBA00022989"/>
    </source>
</evidence>
<evidence type="ECO:0000256" key="3">
    <source>
        <dbReference type="ARBA" id="ARBA00022692"/>
    </source>
</evidence>
<dbReference type="Pfam" id="PF03600">
    <property type="entry name" value="CitMHS"/>
    <property type="match status" value="1"/>
</dbReference>
<evidence type="ECO:0000256" key="6">
    <source>
        <dbReference type="SAM" id="MobiDB-lite"/>
    </source>
</evidence>
<accession>S8DTG6</accession>
<dbReference type="Pfam" id="PF03105">
    <property type="entry name" value="SPX"/>
    <property type="match status" value="2"/>
</dbReference>
<dbReference type="InParanoid" id="S8DTG6"/>
<keyword evidence="4 7" id="KW-1133">Transmembrane helix</keyword>
<feature type="transmembrane region" description="Helical" evidence="7">
    <location>
        <begin position="771"/>
        <end position="804"/>
    </location>
</feature>
<reference evidence="9 10" key="1">
    <citation type="journal article" date="2012" name="Science">
        <title>The Paleozoic origin of enzymatic lignin decomposition reconstructed from 31 fungal genomes.</title>
        <authorList>
            <person name="Floudas D."/>
            <person name="Binder M."/>
            <person name="Riley R."/>
            <person name="Barry K."/>
            <person name="Blanchette R.A."/>
            <person name="Henrissat B."/>
            <person name="Martinez A.T."/>
            <person name="Otillar R."/>
            <person name="Spatafora J.W."/>
            <person name="Yadav J.S."/>
            <person name="Aerts A."/>
            <person name="Benoit I."/>
            <person name="Boyd A."/>
            <person name="Carlson A."/>
            <person name="Copeland A."/>
            <person name="Coutinho P.M."/>
            <person name="de Vries R.P."/>
            <person name="Ferreira P."/>
            <person name="Findley K."/>
            <person name="Foster B."/>
            <person name="Gaskell J."/>
            <person name="Glotzer D."/>
            <person name="Gorecki P."/>
            <person name="Heitman J."/>
            <person name="Hesse C."/>
            <person name="Hori C."/>
            <person name="Igarashi K."/>
            <person name="Jurgens J.A."/>
            <person name="Kallen N."/>
            <person name="Kersten P."/>
            <person name="Kohler A."/>
            <person name="Kuees U."/>
            <person name="Kumar T.K.A."/>
            <person name="Kuo A."/>
            <person name="LaButti K."/>
            <person name="Larrondo L.F."/>
            <person name="Lindquist E."/>
            <person name="Ling A."/>
            <person name="Lombard V."/>
            <person name="Lucas S."/>
            <person name="Lundell T."/>
            <person name="Martin R."/>
            <person name="McLaughlin D.J."/>
            <person name="Morgenstern I."/>
            <person name="Morin E."/>
            <person name="Murat C."/>
            <person name="Nagy L.G."/>
            <person name="Nolan M."/>
            <person name="Ohm R.A."/>
            <person name="Patyshakuliyeva A."/>
            <person name="Rokas A."/>
            <person name="Ruiz-Duenas F.J."/>
            <person name="Sabat G."/>
            <person name="Salamov A."/>
            <person name="Samejima M."/>
            <person name="Schmutz J."/>
            <person name="Slot J.C."/>
            <person name="St John F."/>
            <person name="Stenlid J."/>
            <person name="Sun H."/>
            <person name="Sun S."/>
            <person name="Syed K."/>
            <person name="Tsang A."/>
            <person name="Wiebenga A."/>
            <person name="Young D."/>
            <person name="Pisabarro A."/>
            <person name="Eastwood D.C."/>
            <person name="Martin F."/>
            <person name="Cullen D."/>
            <person name="Grigoriev I.V."/>
            <person name="Hibbett D.S."/>
        </authorList>
    </citation>
    <scope>NUCLEOTIDE SEQUENCE</scope>
    <source>
        <strain evidence="10">FP-58527</strain>
    </source>
</reference>
<evidence type="ECO:0000256" key="7">
    <source>
        <dbReference type="SAM" id="Phobius"/>
    </source>
</evidence>
<feature type="compositionally biased region" description="Polar residues" evidence="6">
    <location>
        <begin position="182"/>
        <end position="192"/>
    </location>
</feature>
<evidence type="ECO:0000256" key="1">
    <source>
        <dbReference type="ARBA" id="ARBA00004141"/>
    </source>
</evidence>
<feature type="transmembrane region" description="Helical" evidence="7">
    <location>
        <begin position="816"/>
        <end position="835"/>
    </location>
</feature>
<keyword evidence="5 7" id="KW-0472">Membrane</keyword>
<comment type="subcellular location">
    <subcellularLocation>
        <location evidence="1">Membrane</location>
        <topology evidence="1">Multi-pass membrane protein</topology>
    </subcellularLocation>
</comment>
<dbReference type="GO" id="GO:0006797">
    <property type="term" value="P:polyphosphate metabolic process"/>
    <property type="evidence" value="ECO:0007669"/>
    <property type="project" value="TreeGrafter"/>
</dbReference>
<dbReference type="GO" id="GO:0006817">
    <property type="term" value="P:phosphate ion transport"/>
    <property type="evidence" value="ECO:0007669"/>
    <property type="project" value="TreeGrafter"/>
</dbReference>
<dbReference type="InterPro" id="IPR004331">
    <property type="entry name" value="SPX_dom"/>
</dbReference>
<evidence type="ECO:0000256" key="2">
    <source>
        <dbReference type="ARBA" id="ARBA00022448"/>
    </source>
</evidence>
<feature type="compositionally biased region" description="Low complexity" evidence="6">
    <location>
        <begin position="165"/>
        <end position="174"/>
    </location>
</feature>
<evidence type="ECO:0000259" key="8">
    <source>
        <dbReference type="PROSITE" id="PS51382"/>
    </source>
</evidence>
<dbReference type="Proteomes" id="UP000015241">
    <property type="component" value="Unassembled WGS sequence"/>
</dbReference>
<dbReference type="PANTHER" id="PTHR10283:SF92">
    <property type="entry name" value="LOW-AFFINITY PHOSPHATE TRANSPORTER PHO91"/>
    <property type="match status" value="1"/>
</dbReference>
<keyword evidence="10" id="KW-1185">Reference proteome</keyword>
<dbReference type="CDD" id="cd14478">
    <property type="entry name" value="SPX_PHO87_PHO90_like"/>
    <property type="match status" value="1"/>
</dbReference>
<feature type="transmembrane region" description="Helical" evidence="7">
    <location>
        <begin position="869"/>
        <end position="895"/>
    </location>
</feature>
<feature type="transmembrane region" description="Helical" evidence="7">
    <location>
        <begin position="588"/>
        <end position="607"/>
    </location>
</feature>
<dbReference type="InterPro" id="IPR001898">
    <property type="entry name" value="SLC13A/DASS"/>
</dbReference>
<feature type="transmembrane region" description="Helical" evidence="7">
    <location>
        <begin position="707"/>
        <end position="725"/>
    </location>
</feature>
<feature type="transmembrane region" description="Helical" evidence="7">
    <location>
        <begin position="500"/>
        <end position="524"/>
    </location>
</feature>
<dbReference type="PROSITE" id="PS51382">
    <property type="entry name" value="SPX"/>
    <property type="match status" value="1"/>
</dbReference>
<dbReference type="InterPro" id="IPR004680">
    <property type="entry name" value="Cit_transptr-like_dom"/>
</dbReference>
<name>S8DTG6_FOMSC</name>
<proteinExistence type="predicted"/>
<feature type="domain" description="SPX" evidence="8">
    <location>
        <begin position="1"/>
        <end position="314"/>
    </location>
</feature>
<feature type="transmembrane region" description="Helical" evidence="7">
    <location>
        <begin position="732"/>
        <end position="751"/>
    </location>
</feature>
<evidence type="ECO:0000256" key="5">
    <source>
        <dbReference type="ARBA" id="ARBA00023136"/>
    </source>
</evidence>
<dbReference type="PANTHER" id="PTHR10283">
    <property type="entry name" value="SOLUTE CARRIER FAMILY 13 MEMBER"/>
    <property type="match status" value="1"/>
</dbReference>
<dbReference type="AlphaFoldDB" id="S8DTG6"/>
<dbReference type="NCBIfam" id="TIGR00785">
    <property type="entry name" value="dass"/>
    <property type="match status" value="1"/>
</dbReference>
<sequence length="904" mass="99235">MKFSSSLKFNAVPEWWDEYIAYDALKKAVYQLEKQQAGLSDSFYGEHHDLEANEETALMGSPQGTSTDSIFVPLLDRELKKICTFYDTPEKELEEEIEHLQHLVQQQEEVGPDAGHQYPDGDTEDEDDEEDDDDDFFDAGSPIVSSRDPTRSPSRPPTGRRHARSMSSAAATAPRSRRRFDSNPTRRFSISSTEDHGDLEASIASLRSQYAQPSGSAQVGPAHSPKVTTKTIAAKVKGMKDSITSLTAGPLTVWTAKNNYATDIQLLFKRRITNLYLTATSLRSYVELNYSGFRKILKKYDKVTDSALQAHYLHDVVEQAPPFSQAAKDRLNAAIATLVELYTKCVTRGDHHAAQRQLRLHQREHIAWERDTVWRQMIGNARRGATEESPAALGGTLVLEPEKGLLDVRTKAGHLRLTMKHVYLLVSLVVFVILLNVQAVDGVEASRCLAVLVFATIMWATEAIPLFVTSILIPLLLVVLRVIRSPDGEERLDTPDATKYIFSVMFSPTIMLLIGGFTIASALSKTAIDRVLITKVLSLAGTRPSVVLLAFMGVACFASMWISNVAAPTLCFSLIQPILRTLPPKSKFAPCLIIGIALAANIGGQSSPISSPQNLIALHEMDPQLDWASWFAVALPVSGISVVLIWLLLLVSYHPARSPDGDGDIEIRPIRASREAFTKKQWWVSIVCLVTIALWCFEHQIEDVVGDMGVIAIIPIVAFFSTGVLKKEDFEQFLWTVVFLAMGGIALGKGVTSSGLLDVMDDGIRDMISGLSLYTVVMVISLIVLVVSTFISHTIASVLLVPIAKEVGANMPGNRQNLLIFLTGLLCSTGMGMPVSGFPNQTAANQEDDMGQLYLSNVDFLKNGVPASFIAMMVVATVGFLLMEAIGCVMSLAMIPRLNDFPIH</sequence>
<dbReference type="STRING" id="743788.S8DTG6"/>
<feature type="region of interest" description="Disordered" evidence="6">
    <location>
        <begin position="109"/>
        <end position="196"/>
    </location>
</feature>
<keyword evidence="3 7" id="KW-0812">Transmembrane</keyword>
<feature type="transmembrane region" description="Helical" evidence="7">
    <location>
        <begin position="682"/>
        <end position="701"/>
    </location>
</feature>
<feature type="transmembrane region" description="Helical" evidence="7">
    <location>
        <begin position="452"/>
        <end position="480"/>
    </location>
</feature>